<keyword evidence="3 8" id="KW-0813">Transport</keyword>
<dbReference type="STRING" id="1165689.SAMN02927914_04071"/>
<feature type="transmembrane region" description="Helical" evidence="8">
    <location>
        <begin position="132"/>
        <end position="153"/>
    </location>
</feature>
<comment type="subcellular location">
    <subcellularLocation>
        <location evidence="1 8">Cell membrane</location>
        <topology evidence="1 8">Multi-pass membrane protein</topology>
    </subcellularLocation>
</comment>
<dbReference type="GO" id="GO:0005886">
    <property type="term" value="C:plasma membrane"/>
    <property type="evidence" value="ECO:0007669"/>
    <property type="project" value="UniProtKB-SubCell"/>
</dbReference>
<evidence type="ECO:0000256" key="2">
    <source>
        <dbReference type="ARBA" id="ARBA00007069"/>
    </source>
</evidence>
<protein>
    <submittedName>
        <fullName evidence="10">Spermidine/putrescine transport system permease protein</fullName>
    </submittedName>
</protein>
<keyword evidence="5 8" id="KW-0812">Transmembrane</keyword>
<evidence type="ECO:0000313" key="11">
    <source>
        <dbReference type="Proteomes" id="UP000198588"/>
    </source>
</evidence>
<dbReference type="Pfam" id="PF00528">
    <property type="entry name" value="BPD_transp_1"/>
    <property type="match status" value="1"/>
</dbReference>
<evidence type="ECO:0000256" key="6">
    <source>
        <dbReference type="ARBA" id="ARBA00022989"/>
    </source>
</evidence>
<dbReference type="InterPro" id="IPR000515">
    <property type="entry name" value="MetI-like"/>
</dbReference>
<feature type="transmembrane region" description="Helical" evidence="8">
    <location>
        <begin position="236"/>
        <end position="256"/>
    </location>
</feature>
<evidence type="ECO:0000256" key="5">
    <source>
        <dbReference type="ARBA" id="ARBA00022692"/>
    </source>
</evidence>
<evidence type="ECO:0000259" key="9">
    <source>
        <dbReference type="PROSITE" id="PS50928"/>
    </source>
</evidence>
<feature type="domain" description="ABC transmembrane type-1" evidence="9">
    <location>
        <begin position="64"/>
        <end position="252"/>
    </location>
</feature>
<dbReference type="InterPro" id="IPR035906">
    <property type="entry name" value="MetI-like_sf"/>
</dbReference>
<name>A0A1G5Z2Q8_9HYPH</name>
<feature type="transmembrane region" description="Helical" evidence="8">
    <location>
        <begin position="70"/>
        <end position="90"/>
    </location>
</feature>
<proteinExistence type="inferred from homology"/>
<feature type="transmembrane region" description="Helical" evidence="8">
    <location>
        <begin position="102"/>
        <end position="126"/>
    </location>
</feature>
<dbReference type="PANTHER" id="PTHR43848:SF2">
    <property type="entry name" value="PUTRESCINE TRANSPORT SYSTEM PERMEASE PROTEIN POTI"/>
    <property type="match status" value="1"/>
</dbReference>
<accession>A0A1G5Z2Q8</accession>
<feature type="transmembrane region" description="Helical" evidence="8">
    <location>
        <begin position="12"/>
        <end position="34"/>
    </location>
</feature>
<dbReference type="PANTHER" id="PTHR43848">
    <property type="entry name" value="PUTRESCINE TRANSPORT SYSTEM PERMEASE PROTEIN POTI"/>
    <property type="match status" value="1"/>
</dbReference>
<dbReference type="Gene3D" id="1.10.3720.10">
    <property type="entry name" value="MetI-like"/>
    <property type="match status" value="1"/>
</dbReference>
<reference evidence="10 11" key="1">
    <citation type="submission" date="2016-10" db="EMBL/GenBank/DDBJ databases">
        <authorList>
            <person name="de Groot N.N."/>
        </authorList>
    </citation>
    <scope>NUCLEOTIDE SEQUENCE [LARGE SCALE GENOMIC DNA]</scope>
    <source>
        <strain evidence="10 11">CGMCC 1.12097</strain>
    </source>
</reference>
<keyword evidence="7 8" id="KW-0472">Membrane</keyword>
<keyword evidence="4" id="KW-1003">Cell membrane</keyword>
<evidence type="ECO:0000256" key="3">
    <source>
        <dbReference type="ARBA" id="ARBA00022448"/>
    </source>
</evidence>
<dbReference type="InterPro" id="IPR051789">
    <property type="entry name" value="Bact_Polyamine_Transport"/>
</dbReference>
<dbReference type="AlphaFoldDB" id="A0A1G5Z2Q8"/>
<gene>
    <name evidence="10" type="ORF">SAMN02927914_04071</name>
</gene>
<dbReference type="PROSITE" id="PS50928">
    <property type="entry name" value="ABC_TM1"/>
    <property type="match status" value="1"/>
</dbReference>
<dbReference type="SUPFAM" id="SSF161098">
    <property type="entry name" value="MetI-like"/>
    <property type="match status" value="1"/>
</dbReference>
<evidence type="ECO:0000256" key="7">
    <source>
        <dbReference type="ARBA" id="ARBA00023136"/>
    </source>
</evidence>
<dbReference type="Proteomes" id="UP000198588">
    <property type="component" value="Unassembled WGS sequence"/>
</dbReference>
<evidence type="ECO:0000256" key="4">
    <source>
        <dbReference type="ARBA" id="ARBA00022475"/>
    </source>
</evidence>
<evidence type="ECO:0000313" key="10">
    <source>
        <dbReference type="EMBL" id="SDA88810.1"/>
    </source>
</evidence>
<sequence length="262" mass="29294">MMTTRILEWLGRLYIWLLLAFLYLPIIIMALMSFNVSPFYQLPFEWTTEWYASLWQNDQLILATWNSIEIAVITTIICVVLGSAASLALYRHEFRGKKFLQALLFPPIAIPWLITGTAMLIFFFGVGIGRGLFAILLGHVALALPYVIVVVSARLQTFAPELEEAARSLGANQWQVTNRVTLPWIMPGVIAGGLFAFAVSFDQFVVSYFLATPGQTTLPVEIYAAIRKGFTPEINAVSTIIIVVSMALMLLTARFFKFGGEK</sequence>
<dbReference type="CDD" id="cd06261">
    <property type="entry name" value="TM_PBP2"/>
    <property type="match status" value="1"/>
</dbReference>
<comment type="similarity">
    <text evidence="2">Belongs to the binding-protein-dependent transport system permease family. CysTW subfamily.</text>
</comment>
<evidence type="ECO:0000256" key="1">
    <source>
        <dbReference type="ARBA" id="ARBA00004651"/>
    </source>
</evidence>
<evidence type="ECO:0000256" key="8">
    <source>
        <dbReference type="RuleBase" id="RU363032"/>
    </source>
</evidence>
<dbReference type="RefSeq" id="WP_091581249.1">
    <property type="nucleotide sequence ID" value="NZ_FMXM01000013.1"/>
</dbReference>
<dbReference type="EMBL" id="FMXM01000013">
    <property type="protein sequence ID" value="SDA88810.1"/>
    <property type="molecule type" value="Genomic_DNA"/>
</dbReference>
<keyword evidence="6 8" id="KW-1133">Transmembrane helix</keyword>
<dbReference type="GO" id="GO:0055085">
    <property type="term" value="P:transmembrane transport"/>
    <property type="evidence" value="ECO:0007669"/>
    <property type="project" value="InterPro"/>
</dbReference>
<dbReference type="OrthoDB" id="9808399at2"/>
<organism evidence="10 11">
    <name type="scientific">Mesorhizobium qingshengii</name>
    <dbReference type="NCBI Taxonomy" id="1165689"/>
    <lineage>
        <taxon>Bacteria</taxon>
        <taxon>Pseudomonadati</taxon>
        <taxon>Pseudomonadota</taxon>
        <taxon>Alphaproteobacteria</taxon>
        <taxon>Hyphomicrobiales</taxon>
        <taxon>Phyllobacteriaceae</taxon>
        <taxon>Mesorhizobium</taxon>
    </lineage>
</organism>